<evidence type="ECO:0000256" key="10">
    <source>
        <dbReference type="ARBA" id="ARBA00037868"/>
    </source>
</evidence>
<dbReference type="NCBIfam" id="TIGR00231">
    <property type="entry name" value="small_GTP"/>
    <property type="match status" value="1"/>
</dbReference>
<dbReference type="PANTHER" id="PTHR47978">
    <property type="match status" value="1"/>
</dbReference>
<dbReference type="Pfam" id="PF00071">
    <property type="entry name" value="Ras"/>
    <property type="match status" value="1"/>
</dbReference>
<name>A0A1L8DV39_9DIPT</name>
<dbReference type="EMBL" id="GFDF01003783">
    <property type="protein sequence ID" value="JAV10301.1"/>
    <property type="molecule type" value="Transcribed_RNA"/>
</dbReference>
<keyword evidence="9" id="KW-0636">Prenylation</keyword>
<evidence type="ECO:0000256" key="1">
    <source>
        <dbReference type="ARBA" id="ARBA00006270"/>
    </source>
</evidence>
<keyword evidence="8" id="KW-0449">Lipoprotein</keyword>
<dbReference type="GO" id="GO:0003924">
    <property type="term" value="F:GTPase activity"/>
    <property type="evidence" value="ECO:0007669"/>
    <property type="project" value="InterPro"/>
</dbReference>
<dbReference type="PRINTS" id="PR00449">
    <property type="entry name" value="RASTRNSFRMNG"/>
</dbReference>
<evidence type="ECO:0000313" key="12">
    <source>
        <dbReference type="EMBL" id="JAV10301.1"/>
    </source>
</evidence>
<comment type="subcellular location">
    <subcellularLocation>
        <location evidence="10">Endomembrane system</location>
        <topology evidence="10">Lipid-anchor</topology>
    </subcellularLocation>
</comment>
<dbReference type="PROSITE" id="PS51419">
    <property type="entry name" value="RAB"/>
    <property type="match status" value="1"/>
</dbReference>
<dbReference type="InterPro" id="IPR001806">
    <property type="entry name" value="Small_GTPase"/>
</dbReference>
<keyword evidence="6" id="KW-0342">GTP-binding</keyword>
<protein>
    <recommendedName>
        <fullName evidence="2">Ras-related protein Rab-21</fullName>
    </recommendedName>
</protein>
<dbReference type="AlphaFoldDB" id="A0A1L8DV39"/>
<dbReference type="GO" id="GO:0005525">
    <property type="term" value="F:GTP binding"/>
    <property type="evidence" value="ECO:0007669"/>
    <property type="project" value="UniProtKB-KW"/>
</dbReference>
<evidence type="ECO:0000256" key="2">
    <source>
        <dbReference type="ARBA" id="ARBA00014900"/>
    </source>
</evidence>
<keyword evidence="4" id="KW-0547">Nucleotide-binding</keyword>
<dbReference type="SMART" id="SM00174">
    <property type="entry name" value="RHO"/>
    <property type="match status" value="1"/>
</dbReference>
<dbReference type="SMART" id="SM00176">
    <property type="entry name" value="RAN"/>
    <property type="match status" value="1"/>
</dbReference>
<dbReference type="SUPFAM" id="SSF52540">
    <property type="entry name" value="P-loop containing nucleoside triphosphate hydrolases"/>
    <property type="match status" value="1"/>
</dbReference>
<dbReference type="InterPro" id="IPR027417">
    <property type="entry name" value="P-loop_NTPase"/>
</dbReference>
<dbReference type="GO" id="GO:0032482">
    <property type="term" value="P:Rab protein signal transduction"/>
    <property type="evidence" value="ECO:0007669"/>
    <property type="project" value="InterPro"/>
</dbReference>
<feature type="compositionally biased region" description="Basic and acidic residues" evidence="11">
    <location>
        <begin position="199"/>
        <end position="208"/>
    </location>
</feature>
<dbReference type="InterPro" id="IPR041833">
    <property type="entry name" value="Rab21"/>
</dbReference>
<dbReference type="FunFam" id="3.40.50.300:FF:000550">
    <property type="entry name" value="ras-related protein Rab-21"/>
    <property type="match status" value="1"/>
</dbReference>
<organism evidence="12">
    <name type="scientific">Nyssomyia neivai</name>
    <dbReference type="NCBI Taxonomy" id="330878"/>
    <lineage>
        <taxon>Eukaryota</taxon>
        <taxon>Metazoa</taxon>
        <taxon>Ecdysozoa</taxon>
        <taxon>Arthropoda</taxon>
        <taxon>Hexapoda</taxon>
        <taxon>Insecta</taxon>
        <taxon>Pterygota</taxon>
        <taxon>Neoptera</taxon>
        <taxon>Endopterygota</taxon>
        <taxon>Diptera</taxon>
        <taxon>Nematocera</taxon>
        <taxon>Psychodoidea</taxon>
        <taxon>Psychodidae</taxon>
        <taxon>Nyssomyia</taxon>
    </lineage>
</organism>
<dbReference type="GO" id="GO:0015031">
    <property type="term" value="P:protein transport"/>
    <property type="evidence" value="ECO:0007669"/>
    <property type="project" value="UniProtKB-KW"/>
</dbReference>
<dbReference type="SMART" id="SM00175">
    <property type="entry name" value="RAB"/>
    <property type="match status" value="1"/>
</dbReference>
<evidence type="ECO:0000256" key="3">
    <source>
        <dbReference type="ARBA" id="ARBA00022448"/>
    </source>
</evidence>
<dbReference type="PROSITE" id="PS51420">
    <property type="entry name" value="RHO"/>
    <property type="match status" value="1"/>
</dbReference>
<evidence type="ECO:0000256" key="6">
    <source>
        <dbReference type="ARBA" id="ARBA00023134"/>
    </source>
</evidence>
<dbReference type="InterPro" id="IPR005225">
    <property type="entry name" value="Small_GTP-bd"/>
</dbReference>
<keyword evidence="7" id="KW-0472">Membrane</keyword>
<dbReference type="Gene3D" id="3.40.50.300">
    <property type="entry name" value="P-loop containing nucleotide triphosphate hydrolases"/>
    <property type="match status" value="1"/>
</dbReference>
<dbReference type="CDD" id="cd04123">
    <property type="entry name" value="Rab21"/>
    <property type="match status" value="1"/>
</dbReference>
<comment type="similarity">
    <text evidence="1">Belongs to the small GTPase superfamily. Rab family.</text>
</comment>
<proteinExistence type="inferred from homology"/>
<accession>A0A1L8DV39</accession>
<evidence type="ECO:0000256" key="9">
    <source>
        <dbReference type="ARBA" id="ARBA00023289"/>
    </source>
</evidence>
<feature type="region of interest" description="Disordered" evidence="11">
    <location>
        <begin position="198"/>
        <end position="228"/>
    </location>
</feature>
<keyword evidence="5" id="KW-0653">Protein transport</keyword>
<dbReference type="GO" id="GO:0012505">
    <property type="term" value="C:endomembrane system"/>
    <property type="evidence" value="ECO:0007669"/>
    <property type="project" value="UniProtKB-SubCell"/>
</dbReference>
<sequence length="228" mass="25413">MTNNHENGYTFKIVLLGEGCVGKSSLVLRYVEDKFNPKHITTLQASFLNKKINVNGRRINLSIWDTAGQERFHALGPIYYRSSNGAILVYDITDEDSFQKVKNWVKELKKMLGADICLAIAGNKTDLDKNRNVSLDVAQSYAADVGAKHYETSAKTSEGIDNLFLDLANDMIEAFEASRRKSTGLLRSNSMRRSQALVVDEREDRGDVQLEEDSPGNSSRCCSSAYSS</sequence>
<keyword evidence="3" id="KW-0813">Transport</keyword>
<evidence type="ECO:0000256" key="8">
    <source>
        <dbReference type="ARBA" id="ARBA00023288"/>
    </source>
</evidence>
<evidence type="ECO:0000256" key="5">
    <source>
        <dbReference type="ARBA" id="ARBA00022927"/>
    </source>
</evidence>
<evidence type="ECO:0000256" key="4">
    <source>
        <dbReference type="ARBA" id="ARBA00022741"/>
    </source>
</evidence>
<dbReference type="PROSITE" id="PS51421">
    <property type="entry name" value="RAS"/>
    <property type="match status" value="1"/>
</dbReference>
<evidence type="ECO:0000256" key="7">
    <source>
        <dbReference type="ARBA" id="ARBA00023136"/>
    </source>
</evidence>
<evidence type="ECO:0000256" key="11">
    <source>
        <dbReference type="SAM" id="MobiDB-lite"/>
    </source>
</evidence>
<reference evidence="12" key="1">
    <citation type="submission" date="2016-12" db="EMBL/GenBank/DDBJ databases">
        <title>An insight into the sialome and mialome of the sand fly, Nyssomyia neivai.</title>
        <authorList>
            <person name="Sebastian V."/>
            <person name="Goulart T.M."/>
            <person name="Oliveira W."/>
            <person name="Calvo E."/>
            <person name="Oliveira L.F."/>
            <person name="Pinto M.C."/>
            <person name="Rosselino A.M."/>
            <person name="Ribeiro J.M."/>
        </authorList>
    </citation>
    <scope>NUCLEOTIDE SEQUENCE</scope>
</reference>
<dbReference type="SMART" id="SM00173">
    <property type="entry name" value="RAS"/>
    <property type="match status" value="1"/>
</dbReference>
<feature type="compositionally biased region" description="Low complexity" evidence="11">
    <location>
        <begin position="218"/>
        <end position="228"/>
    </location>
</feature>